<reference evidence="4 5" key="1">
    <citation type="journal article" date="2020" name="Nat. Food">
        <title>A phased Vanilla planifolia genome enables genetic improvement of flavour and production.</title>
        <authorList>
            <person name="Hasing T."/>
            <person name="Tang H."/>
            <person name="Brym M."/>
            <person name="Khazi F."/>
            <person name="Huang T."/>
            <person name="Chambers A.H."/>
        </authorList>
    </citation>
    <scope>NUCLEOTIDE SEQUENCE [LARGE SCALE GENOMIC DNA]</scope>
    <source>
        <tissue evidence="3">Leaf</tissue>
    </source>
</reference>
<gene>
    <name evidence="3" type="ORF">HPP92_003669</name>
    <name evidence="2" type="ORF">HPP92_004122</name>
</gene>
<proteinExistence type="predicted"/>
<keyword evidence="4" id="KW-1185">Reference proteome</keyword>
<dbReference type="Proteomes" id="UP000639772">
    <property type="component" value="Chromosome 1"/>
</dbReference>
<evidence type="ECO:0000313" key="4">
    <source>
        <dbReference type="Proteomes" id="UP000636800"/>
    </source>
</evidence>
<feature type="region of interest" description="Disordered" evidence="1">
    <location>
        <begin position="1"/>
        <end position="42"/>
    </location>
</feature>
<dbReference type="AlphaFoldDB" id="A0A835SGW5"/>
<sequence length="188" mass="21796">MERKEKRVLITVYEAPAKPQRSHISRSDRQRRRPAGTDRRNPHAFDRRALLLSYAHQLRRIHSQSGDSESEAGPDWGNWKATFATKRPSRWGFRVLDGTSRRPRLLDYERVPVVDDDGGRQRKGRFSRASWRWREVVGLISKGWRLSGRMSTPPAFRTLLFLCWSFVAGDRGEGKASVGHGIREESER</sequence>
<evidence type="ECO:0000313" key="2">
    <source>
        <dbReference type="EMBL" id="KAG0499431.1"/>
    </source>
</evidence>
<feature type="compositionally biased region" description="Basic residues" evidence="1">
    <location>
        <begin position="20"/>
        <end position="34"/>
    </location>
</feature>
<evidence type="ECO:0000313" key="5">
    <source>
        <dbReference type="Proteomes" id="UP000639772"/>
    </source>
</evidence>
<evidence type="ECO:0000313" key="3">
    <source>
        <dbReference type="EMBL" id="KAG0503597.1"/>
    </source>
</evidence>
<protein>
    <submittedName>
        <fullName evidence="3">Uncharacterized protein</fullName>
    </submittedName>
</protein>
<evidence type="ECO:0000256" key="1">
    <source>
        <dbReference type="SAM" id="MobiDB-lite"/>
    </source>
</evidence>
<accession>A0A835SGW5</accession>
<dbReference type="EMBL" id="JADCNM010000001">
    <property type="protein sequence ID" value="KAG0503597.1"/>
    <property type="molecule type" value="Genomic_DNA"/>
</dbReference>
<organism evidence="3 5">
    <name type="scientific">Vanilla planifolia</name>
    <name type="common">Vanilla</name>
    <dbReference type="NCBI Taxonomy" id="51239"/>
    <lineage>
        <taxon>Eukaryota</taxon>
        <taxon>Viridiplantae</taxon>
        <taxon>Streptophyta</taxon>
        <taxon>Embryophyta</taxon>
        <taxon>Tracheophyta</taxon>
        <taxon>Spermatophyta</taxon>
        <taxon>Magnoliopsida</taxon>
        <taxon>Liliopsida</taxon>
        <taxon>Asparagales</taxon>
        <taxon>Orchidaceae</taxon>
        <taxon>Vanilloideae</taxon>
        <taxon>Vanilleae</taxon>
        <taxon>Vanilla</taxon>
    </lineage>
</organism>
<dbReference type="EMBL" id="JADCNL010000001">
    <property type="protein sequence ID" value="KAG0499431.1"/>
    <property type="molecule type" value="Genomic_DNA"/>
</dbReference>
<dbReference type="Proteomes" id="UP000636800">
    <property type="component" value="Chromosome 1"/>
</dbReference>
<name>A0A835SGW5_VANPL</name>
<comment type="caution">
    <text evidence="3">The sequence shown here is derived from an EMBL/GenBank/DDBJ whole genome shotgun (WGS) entry which is preliminary data.</text>
</comment>
<dbReference type="OrthoDB" id="749597at2759"/>